<dbReference type="PANTHER" id="PTHR42852">
    <property type="entry name" value="THIOL:DISULFIDE INTERCHANGE PROTEIN DSBE"/>
    <property type="match status" value="1"/>
</dbReference>
<dbReference type="InterPro" id="IPR000866">
    <property type="entry name" value="AhpC/TSA"/>
</dbReference>
<evidence type="ECO:0000313" key="3">
    <source>
        <dbReference type="EMBL" id="ANY76356.1"/>
    </source>
</evidence>
<sequence length="175" mass="19678">MNRVIRRMIQYMLLIVVLAGGVYAVSRFLEAPHEVPAIPGKAAPTFSAKDLEGTEIRLADYKGKGVVLNFWASWCNPCVNELPLLNEAHKLTGVDMLAINVGELKETVQHFVDRYDLEFPIVLDSDLNIKQRYQLVGMPLTVIIDADGTLVERHEGELTEMGDILSLMNRIKRDD</sequence>
<dbReference type="KEGG" id="pib:BBD41_00505"/>
<proteinExistence type="predicted"/>
<protein>
    <submittedName>
        <fullName evidence="3">Thiol-disulfide oxidoreductase</fullName>
    </submittedName>
</protein>
<gene>
    <name evidence="3" type="ORF">BBD41_00505</name>
</gene>
<dbReference type="InterPro" id="IPR050553">
    <property type="entry name" value="Thioredoxin_ResA/DsbE_sf"/>
</dbReference>
<name>A0A1B2E8P8_9BACL</name>
<dbReference type="PANTHER" id="PTHR42852:SF13">
    <property type="entry name" value="PROTEIN DIPZ"/>
    <property type="match status" value="1"/>
</dbReference>
<dbReference type="Pfam" id="PF00578">
    <property type="entry name" value="AhpC-TSA"/>
    <property type="match status" value="1"/>
</dbReference>
<dbReference type="GO" id="GO:0016209">
    <property type="term" value="F:antioxidant activity"/>
    <property type="evidence" value="ECO:0007669"/>
    <property type="project" value="InterPro"/>
</dbReference>
<evidence type="ECO:0000259" key="2">
    <source>
        <dbReference type="PROSITE" id="PS51352"/>
    </source>
</evidence>
<reference evidence="3" key="1">
    <citation type="submission" date="2016-08" db="EMBL/GenBank/DDBJ databases">
        <title>Complete Genome Seqeunce of Paenibacillus sp. nov. IHBB 9852 from high altitute lake of Indian trans-Himalayas.</title>
        <authorList>
            <person name="Kiran S."/>
            <person name="Swarnkar M.K."/>
            <person name="Rana A."/>
            <person name="Tewari R."/>
            <person name="Gulati A."/>
        </authorList>
    </citation>
    <scope>NUCLEOTIDE SEQUENCE [LARGE SCALE GENOMIC DNA]</scope>
    <source>
        <strain evidence="3">IHBB 9852</strain>
    </source>
</reference>
<evidence type="ECO:0000256" key="1">
    <source>
        <dbReference type="ARBA" id="ARBA00023157"/>
    </source>
</evidence>
<dbReference type="Gene3D" id="3.40.30.10">
    <property type="entry name" value="Glutaredoxin"/>
    <property type="match status" value="1"/>
</dbReference>
<dbReference type="InterPro" id="IPR013766">
    <property type="entry name" value="Thioredoxin_domain"/>
</dbReference>
<accession>A0A1B2E8P8</accession>
<feature type="domain" description="Thioredoxin" evidence="2">
    <location>
        <begin position="37"/>
        <end position="173"/>
    </location>
</feature>
<dbReference type="EMBL" id="CP016809">
    <property type="protein sequence ID" value="ANY76356.1"/>
    <property type="molecule type" value="Genomic_DNA"/>
</dbReference>
<dbReference type="AlphaFoldDB" id="A0A1B2E8P8"/>
<dbReference type="PROSITE" id="PS51352">
    <property type="entry name" value="THIOREDOXIN_2"/>
    <property type="match status" value="1"/>
</dbReference>
<dbReference type="CDD" id="cd02966">
    <property type="entry name" value="TlpA_like_family"/>
    <property type="match status" value="1"/>
</dbReference>
<keyword evidence="1" id="KW-1015">Disulfide bond</keyword>
<organism evidence="3">
    <name type="scientific">Paenibacillus ihbetae</name>
    <dbReference type="NCBI Taxonomy" id="1870820"/>
    <lineage>
        <taxon>Bacteria</taxon>
        <taxon>Bacillati</taxon>
        <taxon>Bacillota</taxon>
        <taxon>Bacilli</taxon>
        <taxon>Bacillales</taxon>
        <taxon>Paenibacillaceae</taxon>
        <taxon>Paenibacillus</taxon>
    </lineage>
</organism>
<dbReference type="GO" id="GO:0016491">
    <property type="term" value="F:oxidoreductase activity"/>
    <property type="evidence" value="ECO:0007669"/>
    <property type="project" value="InterPro"/>
</dbReference>
<dbReference type="SUPFAM" id="SSF52833">
    <property type="entry name" value="Thioredoxin-like"/>
    <property type="match status" value="1"/>
</dbReference>
<dbReference type="InterPro" id="IPR036249">
    <property type="entry name" value="Thioredoxin-like_sf"/>
</dbReference>